<reference evidence="8 9" key="1">
    <citation type="journal article" date="2018" name="Sci. Rep.">
        <title>Genomic signatures of local adaptation to the degree of environmental predictability in rotifers.</title>
        <authorList>
            <person name="Franch-Gras L."/>
            <person name="Hahn C."/>
            <person name="Garcia-Roger E.M."/>
            <person name="Carmona M.J."/>
            <person name="Serra M."/>
            <person name="Gomez A."/>
        </authorList>
    </citation>
    <scope>NUCLEOTIDE SEQUENCE [LARGE SCALE GENOMIC DNA]</scope>
    <source>
        <strain evidence="8">HYR1</strain>
    </source>
</reference>
<dbReference type="Pfam" id="PF00235">
    <property type="entry name" value="Profilin"/>
    <property type="match status" value="1"/>
</dbReference>
<evidence type="ECO:0000313" key="9">
    <source>
        <dbReference type="Proteomes" id="UP000276133"/>
    </source>
</evidence>
<dbReference type="GO" id="GO:0003785">
    <property type="term" value="F:actin monomer binding"/>
    <property type="evidence" value="ECO:0007669"/>
    <property type="project" value="TreeGrafter"/>
</dbReference>
<evidence type="ECO:0000256" key="3">
    <source>
        <dbReference type="ARBA" id="ARBA00011583"/>
    </source>
</evidence>
<gene>
    <name evidence="8" type="ORF">BpHYR1_026471</name>
</gene>
<name>A0A3M7QHY3_BRAPC</name>
<dbReference type="PRINTS" id="PR01640">
    <property type="entry name" value="PROFILINPLNT"/>
</dbReference>
<evidence type="ECO:0000256" key="4">
    <source>
        <dbReference type="ARBA" id="ARBA00022490"/>
    </source>
</evidence>
<keyword evidence="4" id="KW-0963">Cytoplasm</keyword>
<sequence>MSWQGYVETLMATKSLTACGIFGHDGSVWATSQGFPMTAESIRQVVSSTLDSSKAASGVTVGNERYILVRGDPGVSVVLKKGQSGIVACRSAQCCIIALHDQTIKSEIALTHVGKIIDYLTKHGY</sequence>
<evidence type="ECO:0000256" key="1">
    <source>
        <dbReference type="ARBA" id="ARBA00004245"/>
    </source>
</evidence>
<evidence type="ECO:0000313" key="8">
    <source>
        <dbReference type="EMBL" id="RNA10558.1"/>
    </source>
</evidence>
<dbReference type="CDD" id="cd00148">
    <property type="entry name" value="PROF"/>
    <property type="match status" value="1"/>
</dbReference>
<dbReference type="InterPro" id="IPR036140">
    <property type="entry name" value="PFN_sf"/>
</dbReference>
<proteinExistence type="inferred from homology"/>
<comment type="similarity">
    <text evidence="2 7">Belongs to the profilin family.</text>
</comment>
<comment type="subcellular location">
    <subcellularLocation>
        <location evidence="1">Cytoplasm</location>
        <location evidence="1">Cytoskeleton</location>
    </subcellularLocation>
</comment>
<comment type="subunit">
    <text evidence="3">Occurs in many kinds of cells as a complex with monomeric actin in a 1:1 ratio.</text>
</comment>
<protein>
    <recommendedName>
        <fullName evidence="7">Profilin</fullName>
    </recommendedName>
</protein>
<dbReference type="PANTHER" id="PTHR11604">
    <property type="entry name" value="PROFILIN"/>
    <property type="match status" value="1"/>
</dbReference>
<dbReference type="SMART" id="SM00392">
    <property type="entry name" value="PROF"/>
    <property type="match status" value="1"/>
</dbReference>
<keyword evidence="6" id="KW-0206">Cytoskeleton</keyword>
<dbReference type="PROSITE" id="PS00414">
    <property type="entry name" value="PROFILIN"/>
    <property type="match status" value="1"/>
</dbReference>
<dbReference type="AlphaFoldDB" id="A0A3M7QHY3"/>
<comment type="caution">
    <text evidence="8">The sequence shown here is derived from an EMBL/GenBank/DDBJ whole genome shotgun (WGS) entry which is preliminary data.</text>
</comment>
<dbReference type="STRING" id="10195.A0A3M7QHY3"/>
<evidence type="ECO:0000256" key="5">
    <source>
        <dbReference type="ARBA" id="ARBA00023203"/>
    </source>
</evidence>
<dbReference type="GO" id="GO:0005938">
    <property type="term" value="C:cell cortex"/>
    <property type="evidence" value="ECO:0007669"/>
    <property type="project" value="TreeGrafter"/>
</dbReference>
<dbReference type="SUPFAM" id="SSF55770">
    <property type="entry name" value="Profilin (actin-binding protein)"/>
    <property type="match status" value="1"/>
</dbReference>
<dbReference type="InterPro" id="IPR027310">
    <property type="entry name" value="Profilin_CS"/>
</dbReference>
<dbReference type="PANTHER" id="PTHR11604:SF0">
    <property type="entry name" value="PROFILIN"/>
    <property type="match status" value="1"/>
</dbReference>
<dbReference type="InterPro" id="IPR005455">
    <property type="entry name" value="PFN_euk"/>
</dbReference>
<organism evidence="8 9">
    <name type="scientific">Brachionus plicatilis</name>
    <name type="common">Marine rotifer</name>
    <name type="synonym">Brachionus muelleri</name>
    <dbReference type="NCBI Taxonomy" id="10195"/>
    <lineage>
        <taxon>Eukaryota</taxon>
        <taxon>Metazoa</taxon>
        <taxon>Spiralia</taxon>
        <taxon>Gnathifera</taxon>
        <taxon>Rotifera</taxon>
        <taxon>Eurotatoria</taxon>
        <taxon>Monogononta</taxon>
        <taxon>Pseudotrocha</taxon>
        <taxon>Ploima</taxon>
        <taxon>Brachionidae</taxon>
        <taxon>Brachionus</taxon>
    </lineage>
</organism>
<dbReference type="EMBL" id="REGN01006159">
    <property type="protein sequence ID" value="RNA10558.1"/>
    <property type="molecule type" value="Genomic_DNA"/>
</dbReference>
<evidence type="ECO:0000256" key="6">
    <source>
        <dbReference type="ARBA" id="ARBA00023212"/>
    </source>
</evidence>
<dbReference type="GO" id="GO:0005856">
    <property type="term" value="C:cytoskeleton"/>
    <property type="evidence" value="ECO:0007669"/>
    <property type="project" value="UniProtKB-SubCell"/>
</dbReference>
<evidence type="ECO:0000256" key="7">
    <source>
        <dbReference type="RuleBase" id="RU003909"/>
    </source>
</evidence>
<evidence type="ECO:0000256" key="2">
    <source>
        <dbReference type="ARBA" id="ARBA00010058"/>
    </source>
</evidence>
<dbReference type="OrthoDB" id="421374at2759"/>
<keyword evidence="5 7" id="KW-0009">Actin-binding</keyword>
<dbReference type="Proteomes" id="UP000276133">
    <property type="component" value="Unassembled WGS sequence"/>
</dbReference>
<accession>A0A3M7QHY3</accession>
<keyword evidence="9" id="KW-1185">Reference proteome</keyword>
<dbReference type="Gene3D" id="3.30.450.30">
    <property type="entry name" value="Dynein light chain 2a, cytoplasmic"/>
    <property type="match status" value="1"/>
</dbReference>
<dbReference type="InterPro" id="IPR048278">
    <property type="entry name" value="PFN"/>
</dbReference>